<dbReference type="GO" id="GO:0008408">
    <property type="term" value="F:3'-5' exonuclease activity"/>
    <property type="evidence" value="ECO:0007669"/>
    <property type="project" value="InterPro"/>
</dbReference>
<dbReference type="GO" id="GO:0003677">
    <property type="term" value="F:DNA binding"/>
    <property type="evidence" value="ECO:0007669"/>
    <property type="project" value="UniProtKB-KW"/>
</dbReference>
<dbReference type="GO" id="GO:0005737">
    <property type="term" value="C:cytoplasm"/>
    <property type="evidence" value="ECO:0007669"/>
    <property type="project" value="UniProtKB-SubCell"/>
</dbReference>
<dbReference type="SUPFAM" id="SSF55979">
    <property type="entry name" value="DNA clamp"/>
    <property type="match status" value="1"/>
</dbReference>
<protein>
    <recommendedName>
        <fullName evidence="9">DNA polymerase III beta sliding clamp C-terminal domain-containing protein</fullName>
    </recommendedName>
</protein>
<keyword evidence="6" id="KW-0235">DNA replication</keyword>
<dbReference type="CDD" id="cd00140">
    <property type="entry name" value="beta_clamp"/>
    <property type="match status" value="1"/>
</dbReference>
<feature type="non-terminal residue" evidence="10">
    <location>
        <position position="1"/>
    </location>
</feature>
<evidence type="ECO:0000256" key="7">
    <source>
        <dbReference type="ARBA" id="ARBA00022932"/>
    </source>
</evidence>
<dbReference type="GO" id="GO:0009360">
    <property type="term" value="C:DNA polymerase III complex"/>
    <property type="evidence" value="ECO:0007669"/>
    <property type="project" value="InterPro"/>
</dbReference>
<organism evidence="10">
    <name type="scientific">marine sediment metagenome</name>
    <dbReference type="NCBI Taxonomy" id="412755"/>
    <lineage>
        <taxon>unclassified sequences</taxon>
        <taxon>metagenomes</taxon>
        <taxon>ecological metagenomes</taxon>
    </lineage>
</organism>
<evidence type="ECO:0000256" key="5">
    <source>
        <dbReference type="ARBA" id="ARBA00022695"/>
    </source>
</evidence>
<evidence type="ECO:0000256" key="3">
    <source>
        <dbReference type="ARBA" id="ARBA00022490"/>
    </source>
</evidence>
<dbReference type="Gene3D" id="3.10.150.10">
    <property type="entry name" value="DNA Polymerase III, subunit A, domain 2"/>
    <property type="match status" value="1"/>
</dbReference>
<keyword evidence="3" id="KW-0963">Cytoplasm</keyword>
<evidence type="ECO:0000256" key="6">
    <source>
        <dbReference type="ARBA" id="ARBA00022705"/>
    </source>
</evidence>
<keyword evidence="8" id="KW-0238">DNA-binding</keyword>
<proteinExistence type="inferred from homology"/>
<dbReference type="GO" id="GO:0006271">
    <property type="term" value="P:DNA strand elongation involved in DNA replication"/>
    <property type="evidence" value="ECO:0007669"/>
    <property type="project" value="TreeGrafter"/>
</dbReference>
<dbReference type="InterPro" id="IPR046938">
    <property type="entry name" value="DNA_clamp_sf"/>
</dbReference>
<sequence length="72" mass="7932">NNPDLGEAREELDVDYAGEDLSIAFNARYVMDALNAVRAKEICLGFQDSMSPARIVPTDDDDTLAVVMPMRV</sequence>
<comment type="caution">
    <text evidence="10">The sequence shown here is derived from an EMBL/GenBank/DDBJ whole genome shotgun (WGS) entry which is preliminary data.</text>
</comment>
<comment type="similarity">
    <text evidence="2">Belongs to the beta sliding clamp family.</text>
</comment>
<keyword evidence="5" id="KW-0548">Nucleotidyltransferase</keyword>
<gene>
    <name evidence="10" type="ORF">S01H1_52730</name>
</gene>
<dbReference type="PANTHER" id="PTHR30478">
    <property type="entry name" value="DNA POLYMERASE III SUBUNIT BETA"/>
    <property type="match status" value="1"/>
</dbReference>
<evidence type="ECO:0000259" key="9">
    <source>
        <dbReference type="Pfam" id="PF02768"/>
    </source>
</evidence>
<evidence type="ECO:0000256" key="1">
    <source>
        <dbReference type="ARBA" id="ARBA00004496"/>
    </source>
</evidence>
<keyword evidence="4" id="KW-0808">Transferase</keyword>
<feature type="domain" description="DNA polymerase III beta sliding clamp C-terminal" evidence="9">
    <location>
        <begin position="1"/>
        <end position="71"/>
    </location>
</feature>
<dbReference type="GO" id="GO:0003887">
    <property type="term" value="F:DNA-directed DNA polymerase activity"/>
    <property type="evidence" value="ECO:0007669"/>
    <property type="project" value="UniProtKB-KW"/>
</dbReference>
<reference evidence="10" key="1">
    <citation type="journal article" date="2014" name="Front. Microbiol.">
        <title>High frequency of phylogenetically diverse reductive dehalogenase-homologous genes in deep subseafloor sedimentary metagenomes.</title>
        <authorList>
            <person name="Kawai M."/>
            <person name="Futagami T."/>
            <person name="Toyoda A."/>
            <person name="Takaki Y."/>
            <person name="Nishi S."/>
            <person name="Hori S."/>
            <person name="Arai W."/>
            <person name="Tsubouchi T."/>
            <person name="Morono Y."/>
            <person name="Uchiyama I."/>
            <person name="Ito T."/>
            <person name="Fujiyama A."/>
            <person name="Inagaki F."/>
            <person name="Takami H."/>
        </authorList>
    </citation>
    <scope>NUCLEOTIDE SEQUENCE</scope>
    <source>
        <strain evidence="10">Expedition CK06-06</strain>
    </source>
</reference>
<accession>X0W156</accession>
<evidence type="ECO:0000313" key="10">
    <source>
        <dbReference type="EMBL" id="GAG18398.1"/>
    </source>
</evidence>
<dbReference type="InterPro" id="IPR001001">
    <property type="entry name" value="DNA_polIII_beta"/>
</dbReference>
<keyword evidence="7" id="KW-0239">DNA-directed DNA polymerase</keyword>
<dbReference type="EMBL" id="BARS01034099">
    <property type="protein sequence ID" value="GAG18398.1"/>
    <property type="molecule type" value="Genomic_DNA"/>
</dbReference>
<evidence type="ECO:0000256" key="8">
    <source>
        <dbReference type="ARBA" id="ARBA00023125"/>
    </source>
</evidence>
<name>X0W156_9ZZZZ</name>
<evidence type="ECO:0000256" key="4">
    <source>
        <dbReference type="ARBA" id="ARBA00022679"/>
    </source>
</evidence>
<comment type="subcellular location">
    <subcellularLocation>
        <location evidence="1">Cytoplasm</location>
    </subcellularLocation>
</comment>
<dbReference type="PANTHER" id="PTHR30478:SF0">
    <property type="entry name" value="BETA SLIDING CLAMP"/>
    <property type="match status" value="1"/>
</dbReference>
<dbReference type="Pfam" id="PF02768">
    <property type="entry name" value="DNA_pol3_beta_3"/>
    <property type="match status" value="1"/>
</dbReference>
<dbReference type="AlphaFoldDB" id="X0W156"/>
<evidence type="ECO:0000256" key="2">
    <source>
        <dbReference type="ARBA" id="ARBA00010752"/>
    </source>
</evidence>
<dbReference type="InterPro" id="IPR022635">
    <property type="entry name" value="DNA_polIII_beta_C"/>
</dbReference>